<accession>A0AAD5IQH0</accession>
<proteinExistence type="predicted"/>
<dbReference type="Gene3D" id="1.25.40.10">
    <property type="entry name" value="Tetratricopeptide repeat domain"/>
    <property type="match status" value="1"/>
</dbReference>
<evidence type="ECO:0000313" key="1">
    <source>
        <dbReference type="EMBL" id="KAI9174086.1"/>
    </source>
</evidence>
<dbReference type="PANTHER" id="PTHR46284">
    <property type="entry name" value="PROTEIN KINESIN LIGHT CHAIN-RELATED 3"/>
    <property type="match status" value="1"/>
</dbReference>
<evidence type="ECO:0000313" key="2">
    <source>
        <dbReference type="Proteomes" id="UP001064489"/>
    </source>
</evidence>
<organism evidence="1 2">
    <name type="scientific">Acer negundo</name>
    <name type="common">Box elder</name>
    <dbReference type="NCBI Taxonomy" id="4023"/>
    <lineage>
        <taxon>Eukaryota</taxon>
        <taxon>Viridiplantae</taxon>
        <taxon>Streptophyta</taxon>
        <taxon>Embryophyta</taxon>
        <taxon>Tracheophyta</taxon>
        <taxon>Spermatophyta</taxon>
        <taxon>Magnoliopsida</taxon>
        <taxon>eudicotyledons</taxon>
        <taxon>Gunneridae</taxon>
        <taxon>Pentapetalae</taxon>
        <taxon>rosids</taxon>
        <taxon>malvids</taxon>
        <taxon>Sapindales</taxon>
        <taxon>Sapindaceae</taxon>
        <taxon>Hippocastanoideae</taxon>
        <taxon>Acereae</taxon>
        <taxon>Acer</taxon>
    </lineage>
</organism>
<dbReference type="Proteomes" id="UP001064489">
    <property type="component" value="Chromosome 8"/>
</dbReference>
<dbReference type="InterPro" id="IPR019734">
    <property type="entry name" value="TPR_rpt"/>
</dbReference>
<dbReference type="EMBL" id="JAJSOW010000103">
    <property type="protein sequence ID" value="KAI9174086.1"/>
    <property type="molecule type" value="Genomic_DNA"/>
</dbReference>
<comment type="caution">
    <text evidence="1">The sequence shown here is derived from an EMBL/GenBank/DDBJ whole genome shotgun (WGS) entry which is preliminary data.</text>
</comment>
<dbReference type="PANTHER" id="PTHR46284:SF2">
    <property type="entry name" value="PROTEIN KINESIN LIGHT CHAIN-RELATED 1"/>
    <property type="match status" value="1"/>
</dbReference>
<reference evidence="1" key="2">
    <citation type="submission" date="2023-02" db="EMBL/GenBank/DDBJ databases">
        <authorList>
            <person name="Swenson N.G."/>
            <person name="Wegrzyn J.L."/>
            <person name="Mcevoy S.L."/>
        </authorList>
    </citation>
    <scope>NUCLEOTIDE SEQUENCE</scope>
    <source>
        <strain evidence="1">91603</strain>
        <tissue evidence="1">Leaf</tissue>
    </source>
</reference>
<dbReference type="Pfam" id="PF13424">
    <property type="entry name" value="TPR_12"/>
    <property type="match status" value="1"/>
</dbReference>
<gene>
    <name evidence="1" type="ORF">LWI28_011741</name>
</gene>
<name>A0AAD5IQH0_ACENE</name>
<reference evidence="1" key="1">
    <citation type="journal article" date="2022" name="Plant J.">
        <title>Strategies of tolerance reflected in two North American maple genomes.</title>
        <authorList>
            <person name="McEvoy S.L."/>
            <person name="Sezen U.U."/>
            <person name="Trouern-Trend A."/>
            <person name="McMahon S.M."/>
            <person name="Schaberg P.G."/>
            <person name="Yang J."/>
            <person name="Wegrzyn J.L."/>
            <person name="Swenson N.G."/>
        </authorList>
    </citation>
    <scope>NUCLEOTIDE SEQUENCE</scope>
    <source>
        <strain evidence="1">91603</strain>
    </source>
</reference>
<dbReference type="SUPFAM" id="SSF48452">
    <property type="entry name" value="TPR-like"/>
    <property type="match status" value="1"/>
</dbReference>
<dbReference type="SMART" id="SM00028">
    <property type="entry name" value="TPR"/>
    <property type="match status" value="4"/>
</dbReference>
<sequence length="251" mass="28309">MQFDKVEELSKKTLEIHRAHSEPASLEEAADEAKGDYKTALEHFVLASMAMIANGQDNEVDAIDFSIGSIYMSLCRFDEAVFSYQKALTVFKSSKGDNHPLIASVFVCLADLYHKTGKLHESKSYCKNALKTYAKHVPKTTAEEITGGLTEILAIYEYVDELEEALKLLQKAMKLLKDKPRQQSTIAGIESWLGVMFYMVGRYEEARNCFESSIAKLRASGERKFAFFRAVLNQMRLACVQLFKIDEAGIF</sequence>
<keyword evidence="2" id="KW-1185">Reference proteome</keyword>
<protein>
    <submittedName>
        <fullName evidence="1">Uncharacterized protein</fullName>
    </submittedName>
</protein>
<dbReference type="AlphaFoldDB" id="A0AAD5IQH0"/>
<dbReference type="InterPro" id="IPR011990">
    <property type="entry name" value="TPR-like_helical_dom_sf"/>
</dbReference>